<organism evidence="4 5">
    <name type="scientific">Enterococcus faecium</name>
    <name type="common">Streptococcus faecium</name>
    <dbReference type="NCBI Taxonomy" id="1352"/>
    <lineage>
        <taxon>Bacteria</taxon>
        <taxon>Bacillati</taxon>
        <taxon>Bacillota</taxon>
        <taxon>Bacilli</taxon>
        <taxon>Lactobacillales</taxon>
        <taxon>Enterococcaceae</taxon>
        <taxon>Enterococcus</taxon>
    </lineage>
</organism>
<keyword evidence="3" id="KW-1133">Transmembrane helix</keyword>
<feature type="coiled-coil region" evidence="1">
    <location>
        <begin position="447"/>
        <end position="474"/>
    </location>
</feature>
<dbReference type="Gene3D" id="1.20.1270.70">
    <property type="entry name" value="Designed single chain three-helix bundle"/>
    <property type="match status" value="2"/>
</dbReference>
<dbReference type="RefSeq" id="WP_104889508.1">
    <property type="nucleotide sequence ID" value="NZ_JAKJOI010000191.1"/>
</dbReference>
<evidence type="ECO:0000313" key="5">
    <source>
        <dbReference type="Proteomes" id="UP000289562"/>
    </source>
</evidence>
<feature type="region of interest" description="Disordered" evidence="2">
    <location>
        <begin position="154"/>
        <end position="193"/>
    </location>
</feature>
<accession>A0AB37VTY4</accession>
<reference evidence="4 5" key="1">
    <citation type="submission" date="2017-12" db="EMBL/GenBank/DDBJ databases">
        <title>A pool of 800 enterococci isolated from chicken carcass rinse samples from New Zealand.</title>
        <authorList>
            <person name="Zhang J."/>
            <person name="Rogers L."/>
            <person name="Midwinter A."/>
            <person name="French N."/>
        </authorList>
    </citation>
    <scope>NUCLEOTIDE SEQUENCE [LARGE SCALE GENOMIC DNA]</scope>
    <source>
        <strain evidence="4 5">EN697</strain>
    </source>
</reference>
<evidence type="ECO:0000256" key="2">
    <source>
        <dbReference type="SAM" id="MobiDB-lite"/>
    </source>
</evidence>
<keyword evidence="1" id="KW-0175">Coiled coil</keyword>
<gene>
    <name evidence="4" type="ORF">CYQ77_08670</name>
</gene>
<comment type="caution">
    <text evidence="4">The sequence shown here is derived from an EMBL/GenBank/DDBJ whole genome shotgun (WGS) entry which is preliminary data.</text>
</comment>
<sequence>MNKEQRTKFIGGSVVGIAMISLCSVALLKGCSAEQDKKEPTSSSIVKKTEKKTTRNRETKKNKGKETTKTENSTEESVSNLYDRAGISYSTESSSPNLTRQELQEISHVSQVLSNKKEEAKKQEEARENLLNSTGMNWLNNLSKKDDTKPIINKVENDKQSNDKIESNKPIEEPIVKPDNQQPEPNPTPVPPEEVVDYQALQQVLFYAENIDGSAYLATSYQALQTEISIGQQMLNAQNSSQSEVNAQTMRIQQAIDSLVPKGNKASLAEAIEKAQSINLELYTTASVENFNRVYAQALAVYNEPELTQQDIDSQVSELNHAMDQLVKRGDKTELQALLEKTKQVDRQIYTVESLQALDEAIGESEAVLNNKDATQDDVNQAYNNLKSTFDSLKKIDEPDLSLVYLNRLIEECDSLKSEDYTSDSFMSFEIILNQSKELAKKEGVTQEEVQKQIEDLNQAKQNLVKKADKTALKSMIDTVSALQEEKYTPESWAELQETLKTANSVFSNENATQEQVNEAIKALESAKNALIEKEV</sequence>
<proteinExistence type="predicted"/>
<feature type="coiled-coil region" evidence="1">
    <location>
        <begin position="103"/>
        <end position="133"/>
    </location>
</feature>
<protein>
    <recommendedName>
        <fullName evidence="6">Lipoprotein</fullName>
    </recommendedName>
</protein>
<name>A0AB37VTY4_ENTFC</name>
<feature type="compositionally biased region" description="Basic and acidic residues" evidence="2">
    <location>
        <begin position="47"/>
        <end position="69"/>
    </location>
</feature>
<feature type="compositionally biased region" description="Basic and acidic residues" evidence="2">
    <location>
        <begin position="154"/>
        <end position="176"/>
    </location>
</feature>
<keyword evidence="3" id="KW-0472">Membrane</keyword>
<feature type="region of interest" description="Disordered" evidence="2">
    <location>
        <begin position="33"/>
        <end position="81"/>
    </location>
</feature>
<evidence type="ECO:0008006" key="6">
    <source>
        <dbReference type="Google" id="ProtNLM"/>
    </source>
</evidence>
<feature type="transmembrane region" description="Helical" evidence="3">
    <location>
        <begin position="9"/>
        <end position="28"/>
    </location>
</feature>
<dbReference type="AlphaFoldDB" id="A0AB37VTY4"/>
<dbReference type="Pfam" id="PF07554">
    <property type="entry name" value="FIVAR"/>
    <property type="match status" value="5"/>
</dbReference>
<dbReference type="Gene3D" id="1.20.1270.90">
    <property type="entry name" value="AF1782-like"/>
    <property type="match status" value="3"/>
</dbReference>
<dbReference type="Proteomes" id="UP000289562">
    <property type="component" value="Unassembled WGS sequence"/>
</dbReference>
<evidence type="ECO:0000256" key="1">
    <source>
        <dbReference type="SAM" id="Coils"/>
    </source>
</evidence>
<evidence type="ECO:0000256" key="3">
    <source>
        <dbReference type="SAM" id="Phobius"/>
    </source>
</evidence>
<evidence type="ECO:0000313" key="4">
    <source>
        <dbReference type="EMBL" id="RXU87397.1"/>
    </source>
</evidence>
<dbReference type="EMBL" id="PJVH01000024">
    <property type="protein sequence ID" value="RXU87397.1"/>
    <property type="molecule type" value="Genomic_DNA"/>
</dbReference>
<keyword evidence="3" id="KW-0812">Transmembrane</keyword>